<feature type="region of interest" description="Disordered" evidence="1">
    <location>
        <begin position="310"/>
        <end position="359"/>
    </location>
</feature>
<dbReference type="RefSeq" id="XP_040692859.1">
    <property type="nucleotide sequence ID" value="XM_040837238.1"/>
</dbReference>
<protein>
    <recommendedName>
        <fullName evidence="4">BHLH domain-containing protein</fullName>
    </recommendedName>
</protein>
<organism evidence="2 3">
    <name type="scientific">Aspergillus wentii DTO 134E9</name>
    <dbReference type="NCBI Taxonomy" id="1073089"/>
    <lineage>
        <taxon>Eukaryota</taxon>
        <taxon>Fungi</taxon>
        <taxon>Dikarya</taxon>
        <taxon>Ascomycota</taxon>
        <taxon>Pezizomycotina</taxon>
        <taxon>Eurotiomycetes</taxon>
        <taxon>Eurotiomycetidae</taxon>
        <taxon>Eurotiales</taxon>
        <taxon>Aspergillaceae</taxon>
        <taxon>Aspergillus</taxon>
        <taxon>Aspergillus subgen. Cremei</taxon>
    </lineage>
</organism>
<dbReference type="EMBL" id="KV878210">
    <property type="protein sequence ID" value="OJJ39183.1"/>
    <property type="molecule type" value="Genomic_DNA"/>
</dbReference>
<feature type="compositionally biased region" description="Low complexity" evidence="1">
    <location>
        <begin position="275"/>
        <end position="284"/>
    </location>
</feature>
<evidence type="ECO:0000313" key="3">
    <source>
        <dbReference type="Proteomes" id="UP000184383"/>
    </source>
</evidence>
<feature type="compositionally biased region" description="Polar residues" evidence="1">
    <location>
        <begin position="342"/>
        <end position="351"/>
    </location>
</feature>
<dbReference type="AlphaFoldDB" id="A0A1L9RWC4"/>
<proteinExistence type="predicted"/>
<dbReference type="Proteomes" id="UP000184383">
    <property type="component" value="Unassembled WGS sequence"/>
</dbReference>
<dbReference type="GeneID" id="63753086"/>
<feature type="compositionally biased region" description="Polar residues" evidence="1">
    <location>
        <begin position="107"/>
        <end position="118"/>
    </location>
</feature>
<dbReference type="PANTHER" id="PTHR42023:SF1">
    <property type="entry name" value="BHLH DOMAIN-CONTAINING PROTEIN"/>
    <property type="match status" value="1"/>
</dbReference>
<dbReference type="VEuPathDB" id="FungiDB:ASPWEDRAFT_49228"/>
<dbReference type="PANTHER" id="PTHR42023">
    <property type="entry name" value="BHLH DOMAIN-CONTAINING PROTEIN"/>
    <property type="match status" value="1"/>
</dbReference>
<accession>A0A1L9RWC4</accession>
<feature type="compositionally biased region" description="Polar residues" evidence="1">
    <location>
        <begin position="458"/>
        <end position="467"/>
    </location>
</feature>
<evidence type="ECO:0008006" key="4">
    <source>
        <dbReference type="Google" id="ProtNLM"/>
    </source>
</evidence>
<sequence length="563" mass="61500">MWDKVPFYRSRRPTVGTPTLGDKTADDGVYQTLSSARVRNDNSTFSPNRPRVASAPHPSNAVEQLRQRSSTLTPLGQSGYTSKPGTPSSWLQDAEISPPDSPISMRRTPNSRGSSQVSPIEDEPNQYFESEQTENRFASHLPVLRQGEGNDNIPSRSDDSQNSYKLSSSRARETRWDDFSGEPTAGSSGKSAQMTPGRTSFYSQGTSKPGGPQTSGILGWGKEQFQPRKKLAEARSRLSKNDNMLQPAAREPWKGPSGRSPMINPIQEKLRKRSPSPAQPSKSSSRGKDNNVSPDANLVSLGIKPSVVTTITGGAANPAGPERRTVSKNISRHQPEKPEPTPATSVRSSTPPRIDLPEPDLTATLADLKLTGEDQPGSRFSAATYTPTEVETATSTGSPRESIDISNLSTDNLASIMSRKRPVPSAVAPGKMPAKMPVRKPTPSQAPEAEAMPKESSPESPRQHTQNRIDALEARRDTLMRRRTNINTIIHELTQVVQPSSIAYDMAAREEVKKTVASLNNELAEIKREEHEIGVKLLRLWKKCDEQDAYGGGTGLWVKRVTS</sequence>
<feature type="compositionally biased region" description="Polar residues" evidence="1">
    <location>
        <begin position="67"/>
        <end position="91"/>
    </location>
</feature>
<feature type="compositionally biased region" description="Basic and acidic residues" evidence="1">
    <location>
        <begin position="230"/>
        <end position="240"/>
    </location>
</feature>
<feature type="compositionally biased region" description="Polar residues" evidence="1">
    <location>
        <begin position="152"/>
        <end position="169"/>
    </location>
</feature>
<feature type="region of interest" description="Disordered" evidence="1">
    <location>
        <begin position="386"/>
        <end position="405"/>
    </location>
</feature>
<feature type="region of interest" description="Disordered" evidence="1">
    <location>
        <begin position="420"/>
        <end position="467"/>
    </location>
</feature>
<dbReference type="OrthoDB" id="4507572at2759"/>
<feature type="compositionally biased region" description="Polar residues" evidence="1">
    <location>
        <begin position="185"/>
        <end position="216"/>
    </location>
</feature>
<name>A0A1L9RWC4_ASPWE</name>
<evidence type="ECO:0000256" key="1">
    <source>
        <dbReference type="SAM" id="MobiDB-lite"/>
    </source>
</evidence>
<feature type="compositionally biased region" description="Polar residues" evidence="1">
    <location>
        <begin position="31"/>
        <end position="47"/>
    </location>
</feature>
<evidence type="ECO:0000313" key="2">
    <source>
        <dbReference type="EMBL" id="OJJ39183.1"/>
    </source>
</evidence>
<gene>
    <name evidence="2" type="ORF">ASPWEDRAFT_49228</name>
</gene>
<reference evidence="3" key="1">
    <citation type="journal article" date="2017" name="Genome Biol.">
        <title>Comparative genomics reveals high biological diversity and specific adaptations in the industrially and medically important fungal genus Aspergillus.</title>
        <authorList>
            <person name="de Vries R.P."/>
            <person name="Riley R."/>
            <person name="Wiebenga A."/>
            <person name="Aguilar-Osorio G."/>
            <person name="Amillis S."/>
            <person name="Uchima C.A."/>
            <person name="Anderluh G."/>
            <person name="Asadollahi M."/>
            <person name="Askin M."/>
            <person name="Barry K."/>
            <person name="Battaglia E."/>
            <person name="Bayram O."/>
            <person name="Benocci T."/>
            <person name="Braus-Stromeyer S.A."/>
            <person name="Caldana C."/>
            <person name="Canovas D."/>
            <person name="Cerqueira G.C."/>
            <person name="Chen F."/>
            <person name="Chen W."/>
            <person name="Choi C."/>
            <person name="Clum A."/>
            <person name="Dos Santos R.A."/>
            <person name="Damasio A.R."/>
            <person name="Diallinas G."/>
            <person name="Emri T."/>
            <person name="Fekete E."/>
            <person name="Flipphi M."/>
            <person name="Freyberg S."/>
            <person name="Gallo A."/>
            <person name="Gournas C."/>
            <person name="Habgood R."/>
            <person name="Hainaut M."/>
            <person name="Harispe M.L."/>
            <person name="Henrissat B."/>
            <person name="Hilden K.S."/>
            <person name="Hope R."/>
            <person name="Hossain A."/>
            <person name="Karabika E."/>
            <person name="Karaffa L."/>
            <person name="Karanyi Z."/>
            <person name="Krasevec N."/>
            <person name="Kuo A."/>
            <person name="Kusch H."/>
            <person name="LaButti K."/>
            <person name="Lagendijk E.L."/>
            <person name="Lapidus A."/>
            <person name="Levasseur A."/>
            <person name="Lindquist E."/>
            <person name="Lipzen A."/>
            <person name="Logrieco A.F."/>
            <person name="MacCabe A."/>
            <person name="Maekelae M.R."/>
            <person name="Malavazi I."/>
            <person name="Melin P."/>
            <person name="Meyer V."/>
            <person name="Mielnichuk N."/>
            <person name="Miskei M."/>
            <person name="Molnar A.P."/>
            <person name="Mule G."/>
            <person name="Ngan C.Y."/>
            <person name="Orejas M."/>
            <person name="Orosz E."/>
            <person name="Ouedraogo J.P."/>
            <person name="Overkamp K.M."/>
            <person name="Park H.-S."/>
            <person name="Perrone G."/>
            <person name="Piumi F."/>
            <person name="Punt P.J."/>
            <person name="Ram A.F."/>
            <person name="Ramon A."/>
            <person name="Rauscher S."/>
            <person name="Record E."/>
            <person name="Riano-Pachon D.M."/>
            <person name="Robert V."/>
            <person name="Roehrig J."/>
            <person name="Ruller R."/>
            <person name="Salamov A."/>
            <person name="Salih N.S."/>
            <person name="Samson R.A."/>
            <person name="Sandor E."/>
            <person name="Sanguinetti M."/>
            <person name="Schuetze T."/>
            <person name="Sepcic K."/>
            <person name="Shelest E."/>
            <person name="Sherlock G."/>
            <person name="Sophianopoulou V."/>
            <person name="Squina F.M."/>
            <person name="Sun H."/>
            <person name="Susca A."/>
            <person name="Todd R.B."/>
            <person name="Tsang A."/>
            <person name="Unkles S.E."/>
            <person name="van de Wiele N."/>
            <person name="van Rossen-Uffink D."/>
            <person name="Oliveira J.V."/>
            <person name="Vesth T.C."/>
            <person name="Visser J."/>
            <person name="Yu J.-H."/>
            <person name="Zhou M."/>
            <person name="Andersen M.R."/>
            <person name="Archer D.B."/>
            <person name="Baker S.E."/>
            <person name="Benoit I."/>
            <person name="Brakhage A.A."/>
            <person name="Braus G.H."/>
            <person name="Fischer R."/>
            <person name="Frisvad J.C."/>
            <person name="Goldman G.H."/>
            <person name="Houbraken J."/>
            <person name="Oakley B."/>
            <person name="Pocsi I."/>
            <person name="Scazzocchio C."/>
            <person name="Seiboth B."/>
            <person name="vanKuyk P.A."/>
            <person name="Wortman J."/>
            <person name="Dyer P.S."/>
            <person name="Grigoriev I.V."/>
        </authorList>
    </citation>
    <scope>NUCLEOTIDE SEQUENCE [LARGE SCALE GENOMIC DNA]</scope>
    <source>
        <strain evidence="3">DTO 134E9</strain>
    </source>
</reference>
<feature type="region of interest" description="Disordered" evidence="1">
    <location>
        <begin position="1"/>
        <end position="298"/>
    </location>
</feature>
<keyword evidence="3" id="KW-1185">Reference proteome</keyword>